<organism evidence="1 2">
    <name type="scientific">Musa balbisiana</name>
    <name type="common">Banana</name>
    <dbReference type="NCBI Taxonomy" id="52838"/>
    <lineage>
        <taxon>Eukaryota</taxon>
        <taxon>Viridiplantae</taxon>
        <taxon>Streptophyta</taxon>
        <taxon>Embryophyta</taxon>
        <taxon>Tracheophyta</taxon>
        <taxon>Spermatophyta</taxon>
        <taxon>Magnoliopsida</taxon>
        <taxon>Liliopsida</taxon>
        <taxon>Zingiberales</taxon>
        <taxon>Musaceae</taxon>
        <taxon>Musa</taxon>
    </lineage>
</organism>
<name>A0A4S8JSA6_MUSBA</name>
<proteinExistence type="predicted"/>
<gene>
    <name evidence="1" type="ORF">C4D60_Mb01t32290</name>
</gene>
<evidence type="ECO:0000313" key="1">
    <source>
        <dbReference type="EMBL" id="THU64982.1"/>
    </source>
</evidence>
<dbReference type="EMBL" id="PYDT01000004">
    <property type="protein sequence ID" value="THU64982.1"/>
    <property type="molecule type" value="Genomic_DNA"/>
</dbReference>
<dbReference type="PANTHER" id="PTHR35833:SF1">
    <property type="entry name" value="GALACTOSE-BINDING DOMAIN-CONTAINING PROTEIN"/>
    <property type="match status" value="1"/>
</dbReference>
<sequence length="130" mass="14809">MAIAICGYRIMGLCHLRPASLGRALGLGRCGPWRLLAHSVFKSRFIMVVCRNDCFRENVNDIILQSIANLSGQLITLYTQLEVANIQLEMEKLYGLRRHWALLERLVITSSRNDEWAYPTSKVLVSSMEL</sequence>
<comment type="caution">
    <text evidence="1">The sequence shown here is derived from an EMBL/GenBank/DDBJ whole genome shotgun (WGS) entry which is preliminary data.</text>
</comment>
<dbReference type="Proteomes" id="UP000317650">
    <property type="component" value="Chromosome 1"/>
</dbReference>
<dbReference type="AlphaFoldDB" id="A0A4S8JSA6"/>
<accession>A0A4S8JSA6</accession>
<dbReference type="PANTHER" id="PTHR35833">
    <property type="entry name" value="GALACTOSE-BINDING DOMAIN-LIKE, ARMADILLO-TYPE FOLD PROTEIN-RELATED"/>
    <property type="match status" value="1"/>
</dbReference>
<evidence type="ECO:0000313" key="2">
    <source>
        <dbReference type="Proteomes" id="UP000317650"/>
    </source>
</evidence>
<keyword evidence="2" id="KW-1185">Reference proteome</keyword>
<protein>
    <submittedName>
        <fullName evidence="1">Uncharacterized protein</fullName>
    </submittedName>
</protein>
<reference evidence="1 2" key="1">
    <citation type="journal article" date="2019" name="Nat. Plants">
        <title>Genome sequencing of Musa balbisiana reveals subgenome evolution and function divergence in polyploid bananas.</title>
        <authorList>
            <person name="Yao X."/>
        </authorList>
    </citation>
    <scope>NUCLEOTIDE SEQUENCE [LARGE SCALE GENOMIC DNA]</scope>
    <source>
        <strain evidence="2">cv. DH-PKW</strain>
        <tissue evidence="1">Leaves</tissue>
    </source>
</reference>